<dbReference type="PANTHER" id="PTHR43818:SF11">
    <property type="entry name" value="BCDNA.GH03377"/>
    <property type="match status" value="1"/>
</dbReference>
<keyword evidence="1" id="KW-0560">Oxidoreductase</keyword>
<dbReference type="GO" id="GO:0000166">
    <property type="term" value="F:nucleotide binding"/>
    <property type="evidence" value="ECO:0007669"/>
    <property type="project" value="InterPro"/>
</dbReference>
<evidence type="ECO:0000259" key="3">
    <source>
        <dbReference type="Pfam" id="PF22725"/>
    </source>
</evidence>
<dbReference type="GO" id="GO:0016491">
    <property type="term" value="F:oxidoreductase activity"/>
    <property type="evidence" value="ECO:0007669"/>
    <property type="project" value="UniProtKB-KW"/>
</dbReference>
<dbReference type="InterPro" id="IPR050463">
    <property type="entry name" value="Gfo/Idh/MocA_oxidrdct_glycsds"/>
</dbReference>
<dbReference type="Gene3D" id="3.40.50.720">
    <property type="entry name" value="NAD(P)-binding Rossmann-like Domain"/>
    <property type="match status" value="1"/>
</dbReference>
<feature type="domain" description="GFO/IDH/MocA-like oxidoreductase" evidence="3">
    <location>
        <begin position="145"/>
        <end position="260"/>
    </location>
</feature>
<gene>
    <name evidence="4" type="ORF">BJP51_15275</name>
</gene>
<proteinExistence type="predicted"/>
<evidence type="ECO:0000256" key="1">
    <source>
        <dbReference type="ARBA" id="ARBA00023002"/>
    </source>
</evidence>
<accession>A0A1R0XBL6</accession>
<dbReference type="SUPFAM" id="SSF51735">
    <property type="entry name" value="NAD(P)-binding Rossmann-fold domains"/>
    <property type="match status" value="1"/>
</dbReference>
<dbReference type="AlphaFoldDB" id="A0A1R0XBL6"/>
<organism evidence="4 5">
    <name type="scientific">Paenibacillus odorifer</name>
    <dbReference type="NCBI Taxonomy" id="189426"/>
    <lineage>
        <taxon>Bacteria</taxon>
        <taxon>Bacillati</taxon>
        <taxon>Bacillota</taxon>
        <taxon>Bacilli</taxon>
        <taxon>Bacillales</taxon>
        <taxon>Paenibacillaceae</taxon>
        <taxon>Paenibacillus</taxon>
    </lineage>
</organism>
<dbReference type="Proteomes" id="UP000187465">
    <property type="component" value="Unassembled WGS sequence"/>
</dbReference>
<dbReference type="Gene3D" id="3.30.360.10">
    <property type="entry name" value="Dihydrodipicolinate Reductase, domain 2"/>
    <property type="match status" value="1"/>
</dbReference>
<dbReference type="Pfam" id="PF22725">
    <property type="entry name" value="GFO_IDH_MocA_C3"/>
    <property type="match status" value="1"/>
</dbReference>
<dbReference type="PANTHER" id="PTHR43818">
    <property type="entry name" value="BCDNA.GH03377"/>
    <property type="match status" value="1"/>
</dbReference>
<dbReference type="Pfam" id="PF01408">
    <property type="entry name" value="GFO_IDH_MocA"/>
    <property type="match status" value="1"/>
</dbReference>
<dbReference type="EMBL" id="MKQP01000017">
    <property type="protein sequence ID" value="OMD32468.1"/>
    <property type="molecule type" value="Genomic_DNA"/>
</dbReference>
<feature type="domain" description="Gfo/Idh/MocA-like oxidoreductase N-terminal" evidence="2">
    <location>
        <begin position="2"/>
        <end position="136"/>
    </location>
</feature>
<evidence type="ECO:0000313" key="5">
    <source>
        <dbReference type="Proteomes" id="UP000187465"/>
    </source>
</evidence>
<name>A0A1R0XBL6_9BACL</name>
<dbReference type="InterPro" id="IPR000683">
    <property type="entry name" value="Gfo/Idh/MocA-like_OxRdtase_N"/>
</dbReference>
<reference evidence="4 5" key="1">
    <citation type="submission" date="2016-10" db="EMBL/GenBank/DDBJ databases">
        <title>Paenibacillus species isolates.</title>
        <authorList>
            <person name="Beno S.M."/>
        </authorList>
    </citation>
    <scope>NUCLEOTIDE SEQUENCE [LARGE SCALE GENOMIC DNA]</scope>
    <source>
        <strain evidence="4 5">FSL H7-0604</strain>
    </source>
</reference>
<sequence length="337" mass="37890">MLRVGLVGFGFMGRMNFDQYVQLQEDGHPISLVAICDPQIEVLKHTKSAGNMNTAHEVYDLSPYNFYENLEHMLEKEELDAISLAVPTYLHAEMACSLLERGYHVFCEKPMARHSAEAWKMVAAAQSSGKKLLIGHCLRFWPGYEYLKGIIASGEFGEVTEAYFYRGSGAPKGWLVNDELSGGCMLDMHVHDTDIIHHLFGKPDKVSTLGRKVLPGSGYDIVSTHYFYQDGKVVNAQADWTLEGDFGFYMGYRINFERGNVVFDGAEVKVNPNCQPGFIAKLSSHTGYYRELVYFLKVIQNDEPVTLCMPESAAQSIEIIEAEIQSADQEGTWIRIL</sequence>
<dbReference type="RefSeq" id="WP_036683029.1">
    <property type="nucleotide sequence ID" value="NZ_MKQP01000017.1"/>
</dbReference>
<evidence type="ECO:0000313" key="4">
    <source>
        <dbReference type="EMBL" id="OMD32468.1"/>
    </source>
</evidence>
<comment type="caution">
    <text evidence="4">The sequence shown here is derived from an EMBL/GenBank/DDBJ whole genome shotgun (WGS) entry which is preliminary data.</text>
</comment>
<protein>
    <submittedName>
        <fullName evidence="4">Oxidoreductase</fullName>
    </submittedName>
</protein>
<dbReference type="InterPro" id="IPR055170">
    <property type="entry name" value="GFO_IDH_MocA-like_dom"/>
</dbReference>
<dbReference type="SUPFAM" id="SSF55347">
    <property type="entry name" value="Glyceraldehyde-3-phosphate dehydrogenase-like, C-terminal domain"/>
    <property type="match status" value="1"/>
</dbReference>
<evidence type="ECO:0000259" key="2">
    <source>
        <dbReference type="Pfam" id="PF01408"/>
    </source>
</evidence>
<dbReference type="InterPro" id="IPR036291">
    <property type="entry name" value="NAD(P)-bd_dom_sf"/>
</dbReference>